<sequence>MVKSKGRVTEMTVKSGMVYGRLLSLGGKGELVVIRYACLWQNALAQVLVRLSILTYTTEPLQTNLKYIYSDLKLRAHKIKRNAQYSDLYTILYQRLTNTFLKGALLPCKRASFTPQKSIFYHAKGHLLPCQNPPAIPNL</sequence>
<dbReference type="HOGENOM" id="CLU_1843319_0_0_10"/>
<dbReference type="Proteomes" id="UP000004597">
    <property type="component" value="Unassembled WGS sequence"/>
</dbReference>
<protein>
    <submittedName>
        <fullName evidence="1">Uncharacterized protein</fullName>
    </submittedName>
</protein>
<evidence type="ECO:0000313" key="2">
    <source>
        <dbReference type="Proteomes" id="UP000004597"/>
    </source>
</evidence>
<keyword evidence="2" id="KW-1185">Reference proteome</keyword>
<dbReference type="EMBL" id="AFXP01000001">
    <property type="protein sequence ID" value="EHG17555.1"/>
    <property type="molecule type" value="Genomic_DNA"/>
</dbReference>
<comment type="caution">
    <text evidence="1">The sequence shown here is derived from an EMBL/GenBank/DDBJ whole genome shotgun (WGS) entry which is preliminary data.</text>
</comment>
<accession>G6AD31</accession>
<dbReference type="AlphaFoldDB" id="G6AD31"/>
<reference evidence="1 2" key="1">
    <citation type="submission" date="2011-10" db="EMBL/GenBank/DDBJ databases">
        <title>The Genome Sequence of Prevotella histicola F0411.</title>
        <authorList>
            <consortium name="The Broad Institute Genome Sequencing Platform"/>
            <person name="Earl A."/>
            <person name="Ward D."/>
            <person name="Feldgarden M."/>
            <person name="Gevers D."/>
            <person name="Izard J."/>
            <person name="Ganesan A."/>
            <person name="Blanton J.M."/>
            <person name="Baranova O.V."/>
            <person name="Tanner A.C."/>
            <person name="Mathney J.M.J."/>
            <person name="Dewhirst F.E."/>
            <person name="Young S.K."/>
            <person name="Zeng Q."/>
            <person name="Gargeya S."/>
            <person name="Fitzgerald M."/>
            <person name="Haas B."/>
            <person name="Abouelleil A."/>
            <person name="Alvarado L."/>
            <person name="Arachchi H.M."/>
            <person name="Berlin A."/>
            <person name="Brown A."/>
            <person name="Chapman S.B."/>
            <person name="Chen Z."/>
            <person name="Dunbar C."/>
            <person name="Freedman E."/>
            <person name="Gearin G."/>
            <person name="Gellesch M."/>
            <person name="Goldberg J."/>
            <person name="Griggs A."/>
            <person name="Gujja S."/>
            <person name="Heiman D."/>
            <person name="Howarth C."/>
            <person name="Larson L."/>
            <person name="Lui A."/>
            <person name="MacDonald P.J.P."/>
            <person name="Montmayeur A."/>
            <person name="Murphy C."/>
            <person name="Neiman D."/>
            <person name="Pearson M."/>
            <person name="Priest M."/>
            <person name="Roberts A."/>
            <person name="Saif S."/>
            <person name="Shea T."/>
            <person name="Shenoy N."/>
            <person name="Sisk P."/>
            <person name="Stolte C."/>
            <person name="Sykes S."/>
            <person name="Wortman J."/>
            <person name="Nusbaum C."/>
            <person name="Birren B."/>
        </authorList>
    </citation>
    <scope>NUCLEOTIDE SEQUENCE [LARGE SCALE GENOMIC DNA]</scope>
    <source>
        <strain evidence="1 2">F0411</strain>
    </source>
</reference>
<name>G6AD31_9BACT</name>
<organism evidence="1 2">
    <name type="scientific">Prevotella histicola F0411</name>
    <dbReference type="NCBI Taxonomy" id="857291"/>
    <lineage>
        <taxon>Bacteria</taxon>
        <taxon>Pseudomonadati</taxon>
        <taxon>Bacteroidota</taxon>
        <taxon>Bacteroidia</taxon>
        <taxon>Bacteroidales</taxon>
        <taxon>Prevotellaceae</taxon>
        <taxon>Prevotella</taxon>
    </lineage>
</organism>
<evidence type="ECO:0000313" key="1">
    <source>
        <dbReference type="EMBL" id="EHG17555.1"/>
    </source>
</evidence>
<gene>
    <name evidence="1" type="ORF">HMPREF9138_00008</name>
</gene>
<proteinExistence type="predicted"/>